<dbReference type="Proteomes" id="UP000006196">
    <property type="component" value="Unassembled WGS sequence"/>
</dbReference>
<protein>
    <submittedName>
        <fullName evidence="2">Uncharacterized protein</fullName>
    </submittedName>
</protein>
<gene>
    <name evidence="2" type="ORF">HMPREF0298_1561</name>
</gene>
<evidence type="ECO:0000313" key="2">
    <source>
        <dbReference type="EMBL" id="EEI16665.1"/>
    </source>
</evidence>
<evidence type="ECO:0000313" key="3">
    <source>
        <dbReference type="Proteomes" id="UP000006196"/>
    </source>
</evidence>
<dbReference type="EMBL" id="ACHJ01000121">
    <property type="protein sequence ID" value="EEI16665.1"/>
    <property type="molecule type" value="Genomic_DNA"/>
</dbReference>
<evidence type="ECO:0000256" key="1">
    <source>
        <dbReference type="SAM" id="Phobius"/>
    </source>
</evidence>
<feature type="transmembrane region" description="Helical" evidence="1">
    <location>
        <begin position="54"/>
        <end position="75"/>
    </location>
</feature>
<sequence>MTTAHKLRTLAAKHPAVRAGRYELGLYCDLIRWARGRTDVSEGARALPHPPGRLQMLGFLTAVLLIELVAVHLLLPSGTVRLIALLLSLWGIVFVWGLVASERVRPSYIDDQQLVLRRGRKVFATVPLALVSKWNASRSYETDVTVHDGQLTIGGSAGTDKQIILLEPVYAAEDTYPWQKKRTAPVTRVRFYAGGVL</sequence>
<keyword evidence="1" id="KW-1133">Transmembrane helix</keyword>
<keyword evidence="1" id="KW-0472">Membrane</keyword>
<accession>C0XSZ1</accession>
<dbReference type="OrthoDB" id="4424976at2"/>
<name>C0XSZ1_CORLD</name>
<proteinExistence type="predicted"/>
<keyword evidence="1" id="KW-0812">Transmembrane</keyword>
<reference evidence="2" key="1">
    <citation type="submission" date="2009-01" db="EMBL/GenBank/DDBJ databases">
        <authorList>
            <person name="Qin X."/>
            <person name="Bachman B."/>
            <person name="Battles P."/>
            <person name="Bell A."/>
            <person name="Bess C."/>
            <person name="Bickham C."/>
            <person name="Chaboub L."/>
            <person name="Chen D."/>
            <person name="Coyle M."/>
            <person name="Deiros D.R."/>
            <person name="Dinh H."/>
            <person name="Forbes L."/>
            <person name="Fowler G."/>
            <person name="Francisco L."/>
            <person name="Fu Q."/>
            <person name="Gubbala S."/>
            <person name="Hale W."/>
            <person name="Han Y."/>
            <person name="Hemphill L."/>
            <person name="Highlander S.K."/>
            <person name="Hirani K."/>
            <person name="Hogues M."/>
            <person name="Jackson L."/>
            <person name="Jakkamsetti A."/>
            <person name="Javaid M."/>
            <person name="Jiang H."/>
            <person name="Korchina V."/>
            <person name="Kovar C."/>
            <person name="Lara F."/>
            <person name="Lee S."/>
            <person name="Mata R."/>
            <person name="Mathew T."/>
            <person name="Moen C."/>
            <person name="Morales K."/>
            <person name="Munidasa M."/>
            <person name="Nazareth L."/>
            <person name="Ngo R."/>
            <person name="Nguyen L."/>
            <person name="Okwuonu G."/>
            <person name="Ongeri F."/>
            <person name="Patil S."/>
            <person name="Petrosino J."/>
            <person name="Pham C."/>
            <person name="Pham P."/>
            <person name="Pu L.-L."/>
            <person name="Puazo M."/>
            <person name="Raj R."/>
            <person name="Reid J."/>
            <person name="Rouhana J."/>
            <person name="Saada N."/>
            <person name="Shang Y."/>
            <person name="Simmons D."/>
            <person name="Thornton R."/>
            <person name="Warren J."/>
            <person name="Weissenberger G."/>
            <person name="Zhang J."/>
            <person name="Zhang L."/>
            <person name="Zhou C."/>
            <person name="Zhu D."/>
            <person name="Muzny D."/>
            <person name="Worley K."/>
            <person name="Gibbs R."/>
        </authorList>
    </citation>
    <scope>NUCLEOTIDE SEQUENCE [LARGE SCALE GENOMIC DNA]</scope>
    <source>
        <strain evidence="2">DSM 44291</strain>
    </source>
</reference>
<dbReference type="RefSeq" id="WP_006840288.1">
    <property type="nucleotide sequence ID" value="NZ_GG667192.1"/>
</dbReference>
<dbReference type="STRING" id="525263.HMPREF0298_1561"/>
<organism evidence="2 3">
    <name type="scientific">Corynebacterium lipophiloflavum (strain ATCC 700352 / DSM 44291 / CCUG 37336 / JCM 10383 / DMMZ 1944)</name>
    <dbReference type="NCBI Taxonomy" id="525263"/>
    <lineage>
        <taxon>Bacteria</taxon>
        <taxon>Bacillati</taxon>
        <taxon>Actinomycetota</taxon>
        <taxon>Actinomycetes</taxon>
        <taxon>Mycobacteriales</taxon>
        <taxon>Corynebacteriaceae</taxon>
        <taxon>Corynebacterium</taxon>
    </lineage>
</organism>
<keyword evidence="3" id="KW-1185">Reference proteome</keyword>
<dbReference type="eggNOG" id="ENOG5031QTX">
    <property type="taxonomic scope" value="Bacteria"/>
</dbReference>
<comment type="caution">
    <text evidence="2">The sequence shown here is derived from an EMBL/GenBank/DDBJ whole genome shotgun (WGS) entry which is preliminary data.</text>
</comment>
<dbReference type="HOGENOM" id="CLU_1382096_0_0_11"/>
<feature type="transmembrane region" description="Helical" evidence="1">
    <location>
        <begin position="81"/>
        <end position="99"/>
    </location>
</feature>
<dbReference type="AlphaFoldDB" id="C0XSZ1"/>